<accession>A0A5E4Q3T1</accession>
<evidence type="ECO:0000256" key="9">
    <source>
        <dbReference type="RuleBase" id="RU364059"/>
    </source>
</evidence>
<evidence type="ECO:0000313" key="11">
    <source>
        <dbReference type="EMBL" id="VVC92184.1"/>
    </source>
</evidence>
<dbReference type="GO" id="GO:0016592">
    <property type="term" value="C:mediator complex"/>
    <property type="evidence" value="ECO:0007669"/>
    <property type="project" value="InterPro"/>
</dbReference>
<keyword evidence="4 9" id="KW-0805">Transcription regulation</keyword>
<dbReference type="PANTHER" id="PTHR12881">
    <property type="entry name" value="MEDIATOR OF RNA POLYMERASE II TRANSCRIPTION SUBUNIT 1"/>
    <property type="match status" value="1"/>
</dbReference>
<evidence type="ECO:0000256" key="1">
    <source>
        <dbReference type="ARBA" id="ARBA00004123"/>
    </source>
</evidence>
<evidence type="ECO:0000256" key="7">
    <source>
        <dbReference type="ARBA" id="ARBA00023242"/>
    </source>
</evidence>
<feature type="domain" description="Mediator complex subunit Med1" evidence="10">
    <location>
        <begin position="67"/>
        <end position="302"/>
    </location>
</feature>
<evidence type="ECO:0000256" key="4">
    <source>
        <dbReference type="ARBA" id="ARBA00023015"/>
    </source>
</evidence>
<dbReference type="AlphaFoldDB" id="A0A5E4Q3T1"/>
<dbReference type="InterPro" id="IPR019680">
    <property type="entry name" value="Mediator_Med1"/>
</dbReference>
<keyword evidence="7 9" id="KW-0539">Nucleus</keyword>
<sequence>MTENKTQIMPVNALLDKSKELQKEILMEKLRSKTSQNKNLTETSKAVRMALLDKRWAVDSADRAILQKCLDSLQHCIKVSSLQSLIERLECLSRQLGLKFVVGTSGVNLFISSDMFYLEILVESSGSVKDVKIHHEGKIEQQSCEELVQCISRGDFADFMAQLHGLVAVYQLNAEKKVKCKAFSALQSLEEDLCTMRQLQSFIKDPWTQVHKSPIGFLQRRRGGHAMRLTYFVSPYDLLETDKGLLQLTAKMLTEGKPTASSLSSPANVQHTPIGQSATVLLEGSTANQLQLSTIISNTDWANAKPMLGIIAQQKYDTFVPGKTVVLDLRKGLFVKLLEQWHCYFLCERRGLNGCIVNSVPFTHPSHRLT</sequence>
<gene>
    <name evidence="11" type="ORF">LSINAPIS_LOCUS4682</name>
</gene>
<evidence type="ECO:0000313" key="12">
    <source>
        <dbReference type="Proteomes" id="UP000324832"/>
    </source>
</evidence>
<comment type="function">
    <text evidence="9">Component of the Mediator complex, a coactivator involved in the regulated transcription of nearly all RNA polymerase II-dependent genes. Mediator functions as a bridge to convey information from gene-specific regulatory proteins to the basal RNA polymerase II transcription machinery. Mediator is recruited to promoters by direct interactions with regulatory proteins and serves as a scaffold for the assembly of a functional preinitiation complex with RNA polymerase II and the general transcription factors.</text>
</comment>
<dbReference type="GO" id="GO:0045944">
    <property type="term" value="P:positive regulation of transcription by RNA polymerase II"/>
    <property type="evidence" value="ECO:0007669"/>
    <property type="project" value="UniProtKB-ARBA"/>
</dbReference>
<dbReference type="GO" id="GO:0003712">
    <property type="term" value="F:transcription coregulator activity"/>
    <property type="evidence" value="ECO:0007669"/>
    <property type="project" value="InterPro"/>
</dbReference>
<evidence type="ECO:0000256" key="6">
    <source>
        <dbReference type="ARBA" id="ARBA00023163"/>
    </source>
</evidence>
<dbReference type="PANTHER" id="PTHR12881:SF10">
    <property type="entry name" value="MEDIATOR OF RNA POLYMERASE II TRANSCRIPTION SUBUNIT 1"/>
    <property type="match status" value="1"/>
</dbReference>
<evidence type="ECO:0000256" key="5">
    <source>
        <dbReference type="ARBA" id="ARBA00023159"/>
    </source>
</evidence>
<protein>
    <recommendedName>
        <fullName evidence="3 9">Mediator of RNA polymerase II transcription subunit 1</fullName>
    </recommendedName>
    <alternativeName>
        <fullName evidence="8 9">Mediator complex subunit 1</fullName>
    </alternativeName>
</protein>
<evidence type="ECO:0000256" key="3">
    <source>
        <dbReference type="ARBA" id="ARBA00020612"/>
    </source>
</evidence>
<dbReference type="EMBL" id="FZQP02001226">
    <property type="protein sequence ID" value="VVC92184.1"/>
    <property type="molecule type" value="Genomic_DNA"/>
</dbReference>
<keyword evidence="6 9" id="KW-0804">Transcription</keyword>
<evidence type="ECO:0000259" key="10">
    <source>
        <dbReference type="Pfam" id="PF10744"/>
    </source>
</evidence>
<reference evidence="11 12" key="1">
    <citation type="submission" date="2017-07" db="EMBL/GenBank/DDBJ databases">
        <authorList>
            <person name="Talla V."/>
            <person name="Backstrom N."/>
        </authorList>
    </citation>
    <scope>NUCLEOTIDE SEQUENCE [LARGE SCALE GENOMIC DNA]</scope>
</reference>
<name>A0A5E4Q3T1_9NEOP</name>
<keyword evidence="12" id="KW-1185">Reference proteome</keyword>
<proteinExistence type="inferred from homology"/>
<dbReference type="InterPro" id="IPR051999">
    <property type="entry name" value="Mediator_complex_subunit_1"/>
</dbReference>
<organism evidence="11 12">
    <name type="scientific">Leptidea sinapis</name>
    <dbReference type="NCBI Taxonomy" id="189913"/>
    <lineage>
        <taxon>Eukaryota</taxon>
        <taxon>Metazoa</taxon>
        <taxon>Ecdysozoa</taxon>
        <taxon>Arthropoda</taxon>
        <taxon>Hexapoda</taxon>
        <taxon>Insecta</taxon>
        <taxon>Pterygota</taxon>
        <taxon>Neoptera</taxon>
        <taxon>Endopterygota</taxon>
        <taxon>Lepidoptera</taxon>
        <taxon>Glossata</taxon>
        <taxon>Ditrysia</taxon>
        <taxon>Papilionoidea</taxon>
        <taxon>Pieridae</taxon>
        <taxon>Dismorphiinae</taxon>
        <taxon>Leptidea</taxon>
    </lineage>
</organism>
<keyword evidence="5 9" id="KW-0010">Activator</keyword>
<dbReference type="Proteomes" id="UP000324832">
    <property type="component" value="Unassembled WGS sequence"/>
</dbReference>
<evidence type="ECO:0000256" key="8">
    <source>
        <dbReference type="ARBA" id="ARBA00031254"/>
    </source>
</evidence>
<comment type="similarity">
    <text evidence="2 9">Belongs to the Mediator complex subunit 1 family.</text>
</comment>
<evidence type="ECO:0000256" key="2">
    <source>
        <dbReference type="ARBA" id="ARBA00006210"/>
    </source>
</evidence>
<comment type="subcellular location">
    <subcellularLocation>
        <location evidence="1 9">Nucleus</location>
    </subcellularLocation>
</comment>
<dbReference type="Pfam" id="PF10744">
    <property type="entry name" value="Med1"/>
    <property type="match status" value="1"/>
</dbReference>